<gene>
    <name evidence="2" type="ORF">ILUMI_14074</name>
</gene>
<name>A0A8K0CT71_IGNLU</name>
<evidence type="ECO:0008006" key="4">
    <source>
        <dbReference type="Google" id="ProtNLM"/>
    </source>
</evidence>
<reference evidence="2" key="1">
    <citation type="submission" date="2019-08" db="EMBL/GenBank/DDBJ databases">
        <title>The genome of the North American firefly Photinus pyralis.</title>
        <authorList>
            <consortium name="Photinus pyralis genome working group"/>
            <person name="Fallon T.R."/>
            <person name="Sander Lower S.E."/>
            <person name="Weng J.-K."/>
        </authorList>
    </citation>
    <scope>NUCLEOTIDE SEQUENCE</scope>
    <source>
        <strain evidence="2">TRF0915ILg1</strain>
        <tissue evidence="2">Whole body</tissue>
    </source>
</reference>
<dbReference type="EMBL" id="VTPC01013301">
    <property type="protein sequence ID" value="KAF2892099.1"/>
    <property type="molecule type" value="Genomic_DNA"/>
</dbReference>
<dbReference type="Proteomes" id="UP000801492">
    <property type="component" value="Unassembled WGS sequence"/>
</dbReference>
<feature type="region of interest" description="Disordered" evidence="1">
    <location>
        <begin position="177"/>
        <end position="231"/>
    </location>
</feature>
<accession>A0A8K0CT71</accession>
<feature type="compositionally biased region" description="Low complexity" evidence="1">
    <location>
        <begin position="177"/>
        <end position="195"/>
    </location>
</feature>
<feature type="compositionally biased region" description="Basic and acidic residues" evidence="1">
    <location>
        <begin position="221"/>
        <end position="231"/>
    </location>
</feature>
<protein>
    <recommendedName>
        <fullName evidence="4">DDE-1 domain-containing protein</fullName>
    </recommendedName>
</protein>
<proteinExistence type="predicted"/>
<sequence>MPIYYKRIKDREFNPDDMRQAIIDILDNNVSLRNNVQKKPKAGHSTMIVTTVPKVQKIVGKEDAHQIGQVTSRERGELVTHVRIICASGSAIPPVWIFPRHRFDQARMMKDITDTGPLGLVYPSGWLTCANFLKVLEHFVKHVSCSQENKVLLITDNHESHLSIDAVDFYVGEHLSSGNANDHPSSSSSKPSDNDITTTPRSGKTEKKAFVIPKHRQEKKKTKEEEKGGVA</sequence>
<evidence type="ECO:0000313" key="2">
    <source>
        <dbReference type="EMBL" id="KAF2892099.1"/>
    </source>
</evidence>
<evidence type="ECO:0000256" key="1">
    <source>
        <dbReference type="SAM" id="MobiDB-lite"/>
    </source>
</evidence>
<comment type="caution">
    <text evidence="2">The sequence shown here is derived from an EMBL/GenBank/DDBJ whole genome shotgun (WGS) entry which is preliminary data.</text>
</comment>
<dbReference type="OrthoDB" id="6771616at2759"/>
<dbReference type="AlphaFoldDB" id="A0A8K0CT71"/>
<evidence type="ECO:0000313" key="3">
    <source>
        <dbReference type="Proteomes" id="UP000801492"/>
    </source>
</evidence>
<organism evidence="2 3">
    <name type="scientific">Ignelater luminosus</name>
    <name type="common">Cucubano</name>
    <name type="synonym">Pyrophorus luminosus</name>
    <dbReference type="NCBI Taxonomy" id="2038154"/>
    <lineage>
        <taxon>Eukaryota</taxon>
        <taxon>Metazoa</taxon>
        <taxon>Ecdysozoa</taxon>
        <taxon>Arthropoda</taxon>
        <taxon>Hexapoda</taxon>
        <taxon>Insecta</taxon>
        <taxon>Pterygota</taxon>
        <taxon>Neoptera</taxon>
        <taxon>Endopterygota</taxon>
        <taxon>Coleoptera</taxon>
        <taxon>Polyphaga</taxon>
        <taxon>Elateriformia</taxon>
        <taxon>Elateroidea</taxon>
        <taxon>Elateridae</taxon>
        <taxon>Agrypninae</taxon>
        <taxon>Pyrophorini</taxon>
        <taxon>Ignelater</taxon>
    </lineage>
</organism>
<keyword evidence="3" id="KW-1185">Reference proteome</keyword>